<comment type="caution">
    <text evidence="1">The sequence shown here is derived from an EMBL/GenBank/DDBJ whole genome shotgun (WGS) entry which is preliminary data.</text>
</comment>
<reference evidence="1" key="1">
    <citation type="journal article" date="2023" name="Plant J.">
        <title>The genome of the king protea, Protea cynaroides.</title>
        <authorList>
            <person name="Chang J."/>
            <person name="Duong T.A."/>
            <person name="Schoeman C."/>
            <person name="Ma X."/>
            <person name="Roodt D."/>
            <person name="Barker N."/>
            <person name="Li Z."/>
            <person name="Van de Peer Y."/>
            <person name="Mizrachi E."/>
        </authorList>
    </citation>
    <scope>NUCLEOTIDE SEQUENCE</scope>
    <source>
        <tissue evidence="1">Young leaves</tissue>
    </source>
</reference>
<gene>
    <name evidence="1" type="ORF">NE237_001409</name>
</gene>
<evidence type="ECO:0000313" key="2">
    <source>
        <dbReference type="Proteomes" id="UP001141806"/>
    </source>
</evidence>
<name>A0A9Q0QY28_9MAGN</name>
<sequence length="168" mass="18882">MANMNVEDKDCIYPKETRTFILLDASNLIIMWRPNGIEICEGGVGNHNESKGKILVQKGAVGKLELRLTVQTRFTIEGGRSGEGWISWEPATDVDQKLHEIQKLSYTTREYSETGGYRARCIFDLGGWVGNLVSVIVKVRITFSFYEGLIGIKGLWGIGVCNRRTKPR</sequence>
<organism evidence="1 2">
    <name type="scientific">Protea cynaroides</name>
    <dbReference type="NCBI Taxonomy" id="273540"/>
    <lineage>
        <taxon>Eukaryota</taxon>
        <taxon>Viridiplantae</taxon>
        <taxon>Streptophyta</taxon>
        <taxon>Embryophyta</taxon>
        <taxon>Tracheophyta</taxon>
        <taxon>Spermatophyta</taxon>
        <taxon>Magnoliopsida</taxon>
        <taxon>Proteales</taxon>
        <taxon>Proteaceae</taxon>
        <taxon>Protea</taxon>
    </lineage>
</organism>
<protein>
    <submittedName>
        <fullName evidence="1">Uncharacterized protein</fullName>
    </submittedName>
</protein>
<proteinExistence type="predicted"/>
<dbReference type="Proteomes" id="UP001141806">
    <property type="component" value="Unassembled WGS sequence"/>
</dbReference>
<keyword evidence="2" id="KW-1185">Reference proteome</keyword>
<accession>A0A9Q0QY28</accession>
<evidence type="ECO:0000313" key="1">
    <source>
        <dbReference type="EMBL" id="KAJ4976303.1"/>
    </source>
</evidence>
<dbReference type="EMBL" id="JAMYWD010000003">
    <property type="protein sequence ID" value="KAJ4976303.1"/>
    <property type="molecule type" value="Genomic_DNA"/>
</dbReference>
<dbReference type="AlphaFoldDB" id="A0A9Q0QY28"/>